<comment type="similarity">
    <text evidence="1">Belongs to the anti-sigma-factor antagonist family.</text>
</comment>
<dbReference type="NCBIfam" id="TIGR00377">
    <property type="entry name" value="ant_ant_sig"/>
    <property type="match status" value="1"/>
</dbReference>
<proteinExistence type="inferred from homology"/>
<gene>
    <name evidence="3" type="ORF">MNBD_CHLOROFLEXI01-1165</name>
</gene>
<feature type="domain" description="STAS" evidence="2">
    <location>
        <begin position="6"/>
        <end position="115"/>
    </location>
</feature>
<reference evidence="3" key="1">
    <citation type="submission" date="2018-06" db="EMBL/GenBank/DDBJ databases">
        <authorList>
            <person name="Zhirakovskaya E."/>
        </authorList>
    </citation>
    <scope>NUCLEOTIDE SEQUENCE</scope>
</reference>
<dbReference type="PROSITE" id="PS50801">
    <property type="entry name" value="STAS"/>
    <property type="match status" value="1"/>
</dbReference>
<dbReference type="PANTHER" id="PTHR33495:SF2">
    <property type="entry name" value="ANTI-SIGMA FACTOR ANTAGONIST TM_1081-RELATED"/>
    <property type="match status" value="1"/>
</dbReference>
<evidence type="ECO:0000256" key="1">
    <source>
        <dbReference type="ARBA" id="ARBA00009013"/>
    </source>
</evidence>
<dbReference type="CDD" id="cd07043">
    <property type="entry name" value="STAS_anti-anti-sigma_factors"/>
    <property type="match status" value="1"/>
</dbReference>
<dbReference type="SUPFAM" id="SSF52091">
    <property type="entry name" value="SpoIIaa-like"/>
    <property type="match status" value="1"/>
</dbReference>
<dbReference type="AlphaFoldDB" id="A0A3B0VM11"/>
<dbReference type="PANTHER" id="PTHR33495">
    <property type="entry name" value="ANTI-SIGMA FACTOR ANTAGONIST TM_1081-RELATED-RELATED"/>
    <property type="match status" value="1"/>
</dbReference>
<dbReference type="GO" id="GO:0043856">
    <property type="term" value="F:anti-sigma factor antagonist activity"/>
    <property type="evidence" value="ECO:0007669"/>
    <property type="project" value="InterPro"/>
</dbReference>
<name>A0A3B0VM11_9ZZZZ</name>
<protein>
    <recommendedName>
        <fullName evidence="2">STAS domain-containing protein</fullName>
    </recommendedName>
</protein>
<accession>A0A3B0VM11</accession>
<organism evidence="3">
    <name type="scientific">hydrothermal vent metagenome</name>
    <dbReference type="NCBI Taxonomy" id="652676"/>
    <lineage>
        <taxon>unclassified sequences</taxon>
        <taxon>metagenomes</taxon>
        <taxon>ecological metagenomes</taxon>
    </lineage>
</organism>
<dbReference type="Pfam" id="PF01740">
    <property type="entry name" value="STAS"/>
    <property type="match status" value="1"/>
</dbReference>
<sequence>MTETSVNIAVESMKRADLITVTGRIDSSNASTFEGSLKEVMGNGRHNLVLNLAGVTYMSSAGLRTLVSTLKECKKKRGDVRLAAPSERVAEVLSLAGLDSLFQVFEDDTAAVGSY</sequence>
<dbReference type="InterPro" id="IPR036513">
    <property type="entry name" value="STAS_dom_sf"/>
</dbReference>
<evidence type="ECO:0000313" key="3">
    <source>
        <dbReference type="EMBL" id="VAW39397.1"/>
    </source>
</evidence>
<dbReference type="EMBL" id="UOEU01000743">
    <property type="protein sequence ID" value="VAW39397.1"/>
    <property type="molecule type" value="Genomic_DNA"/>
</dbReference>
<dbReference type="InterPro" id="IPR003658">
    <property type="entry name" value="Anti-sigma_ant"/>
</dbReference>
<dbReference type="Gene3D" id="3.30.750.24">
    <property type="entry name" value="STAS domain"/>
    <property type="match status" value="1"/>
</dbReference>
<dbReference type="InterPro" id="IPR002645">
    <property type="entry name" value="STAS_dom"/>
</dbReference>
<evidence type="ECO:0000259" key="2">
    <source>
        <dbReference type="PROSITE" id="PS50801"/>
    </source>
</evidence>